<dbReference type="GO" id="GO:0005506">
    <property type="term" value="F:iron ion binding"/>
    <property type="evidence" value="ECO:0007669"/>
    <property type="project" value="InterPro"/>
</dbReference>
<name>W4LQM9_9BACT</name>
<evidence type="ECO:0000259" key="1">
    <source>
        <dbReference type="Pfam" id="PF00848"/>
    </source>
</evidence>
<sequence>PEAIERLGPVRSRFLLIAGIVFPNFGWIPGSQTIRQYHPRGPEKMEVWSYCLVDKEAPEEIKEQMRRGYVRRFGPSGMFEQDDGENWSQVSASSRTSLARTLEFNYQMGLGHERVHPELHGEIGNADAELTHRSFYKRWAEEMGYESRVAT</sequence>
<organism evidence="2 3">
    <name type="scientific">Candidatus Entotheonella gemina</name>
    <dbReference type="NCBI Taxonomy" id="1429439"/>
    <lineage>
        <taxon>Bacteria</taxon>
        <taxon>Pseudomonadati</taxon>
        <taxon>Nitrospinota/Tectimicrobiota group</taxon>
        <taxon>Candidatus Tectimicrobiota</taxon>
        <taxon>Candidatus Entotheonellia</taxon>
        <taxon>Candidatus Entotheonellales</taxon>
        <taxon>Candidatus Entotheonellaceae</taxon>
        <taxon>Candidatus Entotheonella</taxon>
    </lineage>
</organism>
<dbReference type="HOGENOM" id="CLU_1726096_0_0_7"/>
<dbReference type="EMBL" id="AZHX01001747">
    <property type="protein sequence ID" value="ETX00273.1"/>
    <property type="molecule type" value="Genomic_DNA"/>
</dbReference>
<dbReference type="Gene3D" id="3.90.380.10">
    <property type="entry name" value="Naphthalene 1,2-dioxygenase Alpha Subunit, Chain A, domain 1"/>
    <property type="match status" value="1"/>
</dbReference>
<gene>
    <name evidence="2" type="ORF">ETSY2_39420</name>
</gene>
<dbReference type="InterPro" id="IPR015879">
    <property type="entry name" value="Ring_hydroxy_dOase_asu_C_dom"/>
</dbReference>
<keyword evidence="3" id="KW-1185">Reference proteome</keyword>
<accession>W4LQM9</accession>
<dbReference type="Proteomes" id="UP000019140">
    <property type="component" value="Unassembled WGS sequence"/>
</dbReference>
<evidence type="ECO:0000313" key="2">
    <source>
        <dbReference type="EMBL" id="ETX00273.1"/>
    </source>
</evidence>
<evidence type="ECO:0000313" key="3">
    <source>
        <dbReference type="Proteomes" id="UP000019140"/>
    </source>
</evidence>
<protein>
    <recommendedName>
        <fullName evidence="1">Aromatic-ring-hydroxylating dioxygenase alpha subunit C-terminal domain-containing protein</fullName>
    </recommendedName>
</protein>
<feature type="non-terminal residue" evidence="2">
    <location>
        <position position="1"/>
    </location>
</feature>
<dbReference type="Pfam" id="PF00848">
    <property type="entry name" value="Ring_hydroxyl_A"/>
    <property type="match status" value="1"/>
</dbReference>
<reference evidence="2 3" key="1">
    <citation type="journal article" date="2014" name="Nature">
        <title>An environmental bacterial taxon with a large and distinct metabolic repertoire.</title>
        <authorList>
            <person name="Wilson M.C."/>
            <person name="Mori T."/>
            <person name="Ruckert C."/>
            <person name="Uria A.R."/>
            <person name="Helf M.J."/>
            <person name="Takada K."/>
            <person name="Gernert C."/>
            <person name="Steffens U.A."/>
            <person name="Heycke N."/>
            <person name="Schmitt S."/>
            <person name="Rinke C."/>
            <person name="Helfrich E.J."/>
            <person name="Brachmann A.O."/>
            <person name="Gurgui C."/>
            <person name="Wakimoto T."/>
            <person name="Kracht M."/>
            <person name="Crusemann M."/>
            <person name="Hentschel U."/>
            <person name="Abe I."/>
            <person name="Matsunaga S."/>
            <person name="Kalinowski J."/>
            <person name="Takeyama H."/>
            <person name="Piel J."/>
        </authorList>
    </citation>
    <scope>NUCLEOTIDE SEQUENCE [LARGE SCALE GENOMIC DNA]</scope>
    <source>
        <strain evidence="3">TSY2</strain>
    </source>
</reference>
<dbReference type="AlphaFoldDB" id="W4LQM9"/>
<dbReference type="SUPFAM" id="SSF55961">
    <property type="entry name" value="Bet v1-like"/>
    <property type="match status" value="1"/>
</dbReference>
<feature type="domain" description="Aromatic-ring-hydroxylating dioxygenase alpha subunit C-terminal" evidence="1">
    <location>
        <begin position="17"/>
        <end position="143"/>
    </location>
</feature>
<proteinExistence type="predicted"/>
<comment type="caution">
    <text evidence="2">The sequence shown here is derived from an EMBL/GenBank/DDBJ whole genome shotgun (WGS) entry which is preliminary data.</text>
</comment>
<dbReference type="GO" id="GO:0051537">
    <property type="term" value="F:2 iron, 2 sulfur cluster binding"/>
    <property type="evidence" value="ECO:0007669"/>
    <property type="project" value="InterPro"/>
</dbReference>